<organism evidence="2 3">
    <name type="scientific">Microbacterium album</name>
    <dbReference type="NCBI Taxonomy" id="2053191"/>
    <lineage>
        <taxon>Bacteria</taxon>
        <taxon>Bacillati</taxon>
        <taxon>Actinomycetota</taxon>
        <taxon>Actinomycetes</taxon>
        <taxon>Micrococcales</taxon>
        <taxon>Microbacteriaceae</taxon>
        <taxon>Microbacterium</taxon>
    </lineage>
</organism>
<accession>A0A917IDB8</accession>
<keyword evidence="1" id="KW-1133">Transmembrane helix</keyword>
<feature type="transmembrane region" description="Helical" evidence="1">
    <location>
        <begin position="303"/>
        <end position="324"/>
    </location>
</feature>
<comment type="caution">
    <text evidence="2">The sequence shown here is derived from an EMBL/GenBank/DDBJ whole genome shotgun (WGS) entry which is preliminary data.</text>
</comment>
<feature type="transmembrane region" description="Helical" evidence="1">
    <location>
        <begin position="219"/>
        <end position="241"/>
    </location>
</feature>
<feature type="transmembrane region" description="Helical" evidence="1">
    <location>
        <begin position="96"/>
        <end position="117"/>
    </location>
</feature>
<gene>
    <name evidence="2" type="ORF">GCM10010921_07500</name>
</gene>
<reference evidence="2" key="2">
    <citation type="submission" date="2020-09" db="EMBL/GenBank/DDBJ databases">
        <authorList>
            <person name="Sun Q."/>
            <person name="Zhou Y."/>
        </authorList>
    </citation>
    <scope>NUCLEOTIDE SEQUENCE</scope>
    <source>
        <strain evidence="2">CGMCC 1.15794</strain>
    </source>
</reference>
<dbReference type="InterPro" id="IPR046671">
    <property type="entry name" value="DUF6541"/>
</dbReference>
<feature type="transmembrane region" description="Helical" evidence="1">
    <location>
        <begin position="336"/>
        <end position="363"/>
    </location>
</feature>
<dbReference type="Pfam" id="PF20176">
    <property type="entry name" value="DUF6541"/>
    <property type="match status" value="1"/>
</dbReference>
<dbReference type="RefSeq" id="WP_188754911.1">
    <property type="nucleotide sequence ID" value="NZ_BMJY01000002.1"/>
</dbReference>
<feature type="transmembrane region" description="Helical" evidence="1">
    <location>
        <begin position="401"/>
        <end position="421"/>
    </location>
</feature>
<proteinExistence type="predicted"/>
<name>A0A917IDB8_9MICO</name>
<keyword evidence="3" id="KW-1185">Reference proteome</keyword>
<feature type="transmembrane region" description="Helical" evidence="1">
    <location>
        <begin position="38"/>
        <end position="58"/>
    </location>
</feature>
<feature type="transmembrane region" description="Helical" evidence="1">
    <location>
        <begin position="279"/>
        <end position="297"/>
    </location>
</feature>
<evidence type="ECO:0000313" key="2">
    <source>
        <dbReference type="EMBL" id="GGH37556.1"/>
    </source>
</evidence>
<keyword evidence="1" id="KW-0812">Transmembrane</keyword>
<feature type="transmembrane region" description="Helical" evidence="1">
    <location>
        <begin position="505"/>
        <end position="524"/>
    </location>
</feature>
<feature type="transmembrane region" description="Helical" evidence="1">
    <location>
        <begin position="465"/>
        <end position="484"/>
    </location>
</feature>
<sequence>MTWPGALPALLAAAVAVAGPGLLATAPVRAGVLPRVSLAALVGTGLSGGAAAVAGWAGVPFHAWQVWAMASLVAIVIAFVRRRLPRDGIAPTPPLWALGAAWAAGALLLGSVAFAGVPDPDRISQTYDNVFHLSAVSAILDGFSGSPLTLRSLIETEAPGIAYYPAAWHLLVAMTVQLSGATVAVAFNAVWLAVGVLVWLPGVAWLAQAVLPRAFARTAGLIALPLGAAFGSFPYALLAWGTIYPTGLAHALLPASLALTVLAVRSAVAAPSQHRRRGWLVAAGAAALSATALAFAHPRVLPTWVLILVPFATACLAGTFSRAWRRGGRARSRAVAALGAGAVFVASGAGAAFAYAVAVLGLFDEPLEQRLDGPQAQAVQAPLDGVRQVALQQTMTGAGDAVTAAAPLLAAVVVLGLVATLRRARTRWIAVSFLLLAALFVLAAGSDGAVAKLATGVWYKDRFRLAAALPALGVPLAAYGILVVSRAVLRLRGGSPSGRGRRETTIAAVAAAVVAVTSCVTLAFSGTTAAIAGVFTLPAERAQWEIVSQKQIDFMDHVVREVVPEDQRVLGDPWDGSALTQLFAGREPVFPHVNGQWDHHRRVLAWDLPEIHSDPEVCAALDALRVRYVLYNPHEFGGGDPAGNHFPGPHAAIAEGLFTVVATDGESVLYRIDQCGSLPR</sequence>
<evidence type="ECO:0000313" key="3">
    <source>
        <dbReference type="Proteomes" id="UP000657592"/>
    </source>
</evidence>
<dbReference type="EMBL" id="BMJY01000002">
    <property type="protein sequence ID" value="GGH37556.1"/>
    <property type="molecule type" value="Genomic_DNA"/>
</dbReference>
<keyword evidence="1" id="KW-0472">Membrane</keyword>
<feature type="transmembrane region" description="Helical" evidence="1">
    <location>
        <begin position="189"/>
        <end position="207"/>
    </location>
</feature>
<evidence type="ECO:0000256" key="1">
    <source>
        <dbReference type="SAM" id="Phobius"/>
    </source>
</evidence>
<protein>
    <submittedName>
        <fullName evidence="2">Uncharacterized protein</fullName>
    </submittedName>
</protein>
<reference evidence="2" key="1">
    <citation type="journal article" date="2014" name="Int. J. Syst. Evol. Microbiol.">
        <title>Complete genome sequence of Corynebacterium casei LMG S-19264T (=DSM 44701T), isolated from a smear-ripened cheese.</title>
        <authorList>
            <consortium name="US DOE Joint Genome Institute (JGI-PGF)"/>
            <person name="Walter F."/>
            <person name="Albersmeier A."/>
            <person name="Kalinowski J."/>
            <person name="Ruckert C."/>
        </authorList>
    </citation>
    <scope>NUCLEOTIDE SEQUENCE</scope>
    <source>
        <strain evidence="2">CGMCC 1.15794</strain>
    </source>
</reference>
<dbReference type="AlphaFoldDB" id="A0A917IDB8"/>
<feature type="transmembrane region" description="Helical" evidence="1">
    <location>
        <begin position="64"/>
        <end position="84"/>
    </location>
</feature>
<dbReference type="Proteomes" id="UP000657592">
    <property type="component" value="Unassembled WGS sequence"/>
</dbReference>
<feature type="transmembrane region" description="Helical" evidence="1">
    <location>
        <begin position="247"/>
        <end position="267"/>
    </location>
</feature>
<feature type="transmembrane region" description="Helical" evidence="1">
    <location>
        <begin position="6"/>
        <end position="26"/>
    </location>
</feature>
<feature type="transmembrane region" description="Helical" evidence="1">
    <location>
        <begin position="428"/>
        <end position="445"/>
    </location>
</feature>